<protein>
    <submittedName>
        <fullName evidence="2">Uncharacterized protein</fullName>
    </submittedName>
</protein>
<dbReference type="EMBL" id="JAEIOT010000005">
    <property type="protein sequence ID" value="MBI9000300.1"/>
    <property type="molecule type" value="Genomic_DNA"/>
</dbReference>
<dbReference type="Pfam" id="PF26137">
    <property type="entry name" value="Toxin_SdpC"/>
    <property type="match status" value="1"/>
</dbReference>
<gene>
    <name evidence="2" type="ORF">JDV76_04860</name>
</gene>
<dbReference type="Proteomes" id="UP000625574">
    <property type="component" value="Unassembled WGS sequence"/>
</dbReference>
<dbReference type="RefSeq" id="WP_198735737.1">
    <property type="nucleotide sequence ID" value="NZ_JAEIOT010000005.1"/>
</dbReference>
<keyword evidence="1" id="KW-0732">Signal</keyword>
<evidence type="ECO:0000313" key="2">
    <source>
        <dbReference type="EMBL" id="MBI9000300.1"/>
    </source>
</evidence>
<organism evidence="2 3">
    <name type="scientific">Corynebacterium marambiense</name>
    <dbReference type="NCBI Taxonomy" id="2765364"/>
    <lineage>
        <taxon>Bacteria</taxon>
        <taxon>Bacillati</taxon>
        <taxon>Actinomycetota</taxon>
        <taxon>Actinomycetes</taxon>
        <taxon>Mycobacteriales</taxon>
        <taxon>Corynebacteriaceae</taxon>
        <taxon>Corynebacterium</taxon>
    </lineage>
</organism>
<dbReference type="InterPro" id="IPR023888">
    <property type="entry name" value="SdpC-like"/>
</dbReference>
<feature type="signal peptide" evidence="1">
    <location>
        <begin position="1"/>
        <end position="23"/>
    </location>
</feature>
<sequence>MKRTLGLTVSLALLLLGSPTAVANQPEDLQELSRISPKNQDPFPTERPLGAQRLEDRLSAIKPLYTDREVAELTVFGFGRAAEMNPELARLFQTNNPQQVHPTEEQVTFVYDKLLEKIPDYHDEVSLKLQSGDPYLTQQAIVTTAQALREIEREYSHTPGENQYTPYG</sequence>
<proteinExistence type="predicted"/>
<evidence type="ECO:0000256" key="1">
    <source>
        <dbReference type="SAM" id="SignalP"/>
    </source>
</evidence>
<name>A0ABS0VU66_9CORY</name>
<comment type="caution">
    <text evidence="2">The sequence shown here is derived from an EMBL/GenBank/DDBJ whole genome shotgun (WGS) entry which is preliminary data.</text>
</comment>
<feature type="chain" id="PRO_5047092744" evidence="1">
    <location>
        <begin position="24"/>
        <end position="168"/>
    </location>
</feature>
<accession>A0ABS0VU66</accession>
<keyword evidence="3" id="KW-1185">Reference proteome</keyword>
<evidence type="ECO:0000313" key="3">
    <source>
        <dbReference type="Proteomes" id="UP000625574"/>
    </source>
</evidence>
<reference evidence="2 3" key="1">
    <citation type="submission" date="2020-12" db="EMBL/GenBank/DDBJ databases">
        <title>Genome public.</title>
        <authorList>
            <person name="Sun Q."/>
        </authorList>
    </citation>
    <scope>NUCLEOTIDE SEQUENCE [LARGE SCALE GENOMIC DNA]</scope>
    <source>
        <strain evidence="2 3">CCM 8864</strain>
    </source>
</reference>